<sequence>MYSLHSYARLPTVDYAQLLPLSFELPDISCLSVVDYHVRGRIYQPDRVRVKANIAERTTASPAREKNVEEEARRNHARVIEEMKSRFSNYRENCYPRPKNGCRCVENSKVVLYDRDELCRVKAG</sequence>
<proteinExistence type="predicted"/>
<name>A0A077YZ75_TRITR</name>
<evidence type="ECO:0000313" key="2">
    <source>
        <dbReference type="EMBL" id="CDW53382.1"/>
    </source>
</evidence>
<feature type="compositionally biased region" description="Basic and acidic residues" evidence="1">
    <location>
        <begin position="63"/>
        <end position="74"/>
    </location>
</feature>
<feature type="region of interest" description="Disordered" evidence="1">
    <location>
        <begin position="55"/>
        <end position="74"/>
    </location>
</feature>
<reference evidence="2" key="1">
    <citation type="submission" date="2014-01" db="EMBL/GenBank/DDBJ databases">
        <authorList>
            <person name="Aslett M."/>
        </authorList>
    </citation>
    <scope>NUCLEOTIDE SEQUENCE</scope>
</reference>
<keyword evidence="3" id="KW-1185">Reference proteome</keyword>
<evidence type="ECO:0000313" key="3">
    <source>
        <dbReference type="Proteomes" id="UP000030665"/>
    </source>
</evidence>
<protein>
    <submittedName>
        <fullName evidence="2">Uncharacterized protein</fullName>
    </submittedName>
</protein>
<dbReference type="EMBL" id="HG805851">
    <property type="protein sequence ID" value="CDW53382.1"/>
    <property type="molecule type" value="Genomic_DNA"/>
</dbReference>
<dbReference type="Proteomes" id="UP000030665">
    <property type="component" value="Unassembled WGS sequence"/>
</dbReference>
<organism evidence="2 3">
    <name type="scientific">Trichuris trichiura</name>
    <name type="common">Whipworm</name>
    <name type="synonym">Trichocephalus trichiurus</name>
    <dbReference type="NCBI Taxonomy" id="36087"/>
    <lineage>
        <taxon>Eukaryota</taxon>
        <taxon>Metazoa</taxon>
        <taxon>Ecdysozoa</taxon>
        <taxon>Nematoda</taxon>
        <taxon>Enoplea</taxon>
        <taxon>Dorylaimia</taxon>
        <taxon>Trichinellida</taxon>
        <taxon>Trichuridae</taxon>
        <taxon>Trichuris</taxon>
    </lineage>
</organism>
<dbReference type="AlphaFoldDB" id="A0A077YZ75"/>
<evidence type="ECO:0000256" key="1">
    <source>
        <dbReference type="SAM" id="MobiDB-lite"/>
    </source>
</evidence>
<dbReference type="OrthoDB" id="5915268at2759"/>
<reference evidence="2" key="2">
    <citation type="submission" date="2014-03" db="EMBL/GenBank/DDBJ databases">
        <title>The whipworm genome and dual-species transcriptomics of an intimate host-pathogen interaction.</title>
        <authorList>
            <person name="Foth B.J."/>
            <person name="Tsai I.J."/>
            <person name="Reid A.J."/>
            <person name="Bancroft A.J."/>
            <person name="Nichol S."/>
            <person name="Tracey A."/>
            <person name="Holroyd N."/>
            <person name="Cotton J.A."/>
            <person name="Stanley E.J."/>
            <person name="Zarowiecki M."/>
            <person name="Liu J.Z."/>
            <person name="Huckvale T."/>
            <person name="Cooper P.J."/>
            <person name="Grencis R.K."/>
            <person name="Berriman M."/>
        </authorList>
    </citation>
    <scope>NUCLEOTIDE SEQUENCE [LARGE SCALE GENOMIC DNA]</scope>
</reference>
<accession>A0A077YZ75</accession>
<gene>
    <name evidence="2" type="ORF">TTRE_0000164601</name>
</gene>